<protein>
    <submittedName>
        <fullName evidence="2">Uncharacterized protein</fullName>
    </submittedName>
</protein>
<feature type="region of interest" description="Disordered" evidence="1">
    <location>
        <begin position="330"/>
        <end position="354"/>
    </location>
</feature>
<dbReference type="EMBL" id="FWEV01000155">
    <property type="protein sequence ID" value="SLM30709.1"/>
    <property type="molecule type" value="Genomic_DNA"/>
</dbReference>
<sequence length="354" mass="39509">MFEDPQLLGKLYGYLITHRILRTRVADNEKFFPEEKELAQAYKSVDKHSKIAFEEFLAGSGFKLVRYDAFSYPGLPQGSTCYVLIRNSMENVPQWLKPSDIYDVVIARKGHKSNTQRVLRLWFFFIWLNMLSILYKGNRPLSAISDSGRMSFSDDTLIKQITDFIEIEVRQKDDADACDSFIREVLLADNPRDLRKRVTGFLDFMTRISYLSRYRFEGQNIYTQTLVMASEIASGYSDCFAYLVNELESDGTASRGGLDGSRGGLYGSHGDLDGSHGGLDGRHGGLYGSSGGLDGSRGDLDGSTGKGKIDINQGIKNEFKSRYFADYSEGNGGKEDSAASGGKDLFDSDNVVEE</sequence>
<organism evidence="2 3">
    <name type="scientific">Desulfamplus magnetovallimortis</name>
    <dbReference type="NCBI Taxonomy" id="1246637"/>
    <lineage>
        <taxon>Bacteria</taxon>
        <taxon>Pseudomonadati</taxon>
        <taxon>Thermodesulfobacteriota</taxon>
        <taxon>Desulfobacteria</taxon>
        <taxon>Desulfobacterales</taxon>
        <taxon>Desulfobacteraceae</taxon>
        <taxon>Desulfamplus</taxon>
    </lineage>
</organism>
<dbReference type="Proteomes" id="UP000191931">
    <property type="component" value="Unassembled WGS sequence"/>
</dbReference>
<proteinExistence type="predicted"/>
<accession>A0A1W1HE05</accession>
<dbReference type="AlphaFoldDB" id="A0A1W1HE05"/>
<dbReference type="RefSeq" id="WP_080809128.1">
    <property type="nucleotide sequence ID" value="NZ_LT828564.1"/>
</dbReference>
<dbReference type="OrthoDB" id="5471247at2"/>
<evidence type="ECO:0000313" key="2">
    <source>
        <dbReference type="EMBL" id="SLM30709.1"/>
    </source>
</evidence>
<evidence type="ECO:0000313" key="3">
    <source>
        <dbReference type="Proteomes" id="UP000191931"/>
    </source>
</evidence>
<dbReference type="STRING" id="1246637.MTBBW1_2380033"/>
<gene>
    <name evidence="2" type="ORF">MTBBW1_2380033</name>
</gene>
<name>A0A1W1HE05_9BACT</name>
<keyword evidence="3" id="KW-1185">Reference proteome</keyword>
<evidence type="ECO:0000256" key="1">
    <source>
        <dbReference type="SAM" id="MobiDB-lite"/>
    </source>
</evidence>
<reference evidence="2 3" key="1">
    <citation type="submission" date="2017-03" db="EMBL/GenBank/DDBJ databases">
        <authorList>
            <person name="Afonso C.L."/>
            <person name="Miller P.J."/>
            <person name="Scott M.A."/>
            <person name="Spackman E."/>
            <person name="Goraichik I."/>
            <person name="Dimitrov K.M."/>
            <person name="Suarez D.L."/>
            <person name="Swayne D.E."/>
        </authorList>
    </citation>
    <scope>NUCLEOTIDE SEQUENCE [LARGE SCALE GENOMIC DNA]</scope>
    <source>
        <strain evidence="2">PRJEB14757</strain>
    </source>
</reference>